<gene>
    <name evidence="1" type="ORF">BECKDK2373B_GA0170837_11701</name>
</gene>
<accession>A0A450TGZ2</accession>
<protein>
    <submittedName>
        <fullName evidence="1">Uncharacterized protein</fullName>
    </submittedName>
</protein>
<sequence>MDDNQFNELNGEIGKILGYYSFGAWTQLTPYLNENQDPNITVFHEGTHRDLCFYTTVGHLQLVLASLIRHNSKEHVVDFSRIIRNLNSSCWNTHEGTATFTSYLNIYPDFDSNIDTIRENLPQNYDYAFGIFLRAYVASKDIPMCKVSKSFALFNMACAAMSVLRPALSERNRSDLYQVRQKAGPAPSIRAIEAL</sequence>
<proteinExistence type="predicted"/>
<name>A0A450TGZ2_9GAMM</name>
<evidence type="ECO:0000313" key="1">
    <source>
        <dbReference type="EMBL" id="VFJ66467.1"/>
    </source>
</evidence>
<organism evidence="1">
    <name type="scientific">Candidatus Kentrum sp. DK</name>
    <dbReference type="NCBI Taxonomy" id="2126562"/>
    <lineage>
        <taxon>Bacteria</taxon>
        <taxon>Pseudomonadati</taxon>
        <taxon>Pseudomonadota</taxon>
        <taxon>Gammaproteobacteria</taxon>
        <taxon>Candidatus Kentrum</taxon>
    </lineage>
</organism>
<dbReference type="AlphaFoldDB" id="A0A450TGZ2"/>
<dbReference type="EMBL" id="CAADEX010000170">
    <property type="protein sequence ID" value="VFJ66467.1"/>
    <property type="molecule type" value="Genomic_DNA"/>
</dbReference>
<reference evidence="1" key="1">
    <citation type="submission" date="2019-02" db="EMBL/GenBank/DDBJ databases">
        <authorList>
            <person name="Gruber-Vodicka R. H."/>
            <person name="Seah K. B. B."/>
        </authorList>
    </citation>
    <scope>NUCLEOTIDE SEQUENCE</scope>
    <source>
        <strain evidence="1">BECK_DK47</strain>
    </source>
</reference>